<dbReference type="SUPFAM" id="SSF51445">
    <property type="entry name" value="(Trans)glycosidases"/>
    <property type="match status" value="1"/>
</dbReference>
<feature type="domain" description="Beta-hexosaminidase bacterial type N-terminal" evidence="9">
    <location>
        <begin position="136"/>
        <end position="250"/>
    </location>
</feature>
<dbReference type="SUPFAM" id="SSF55545">
    <property type="entry name" value="beta-N-acetylhexosaminidase-like domain"/>
    <property type="match status" value="1"/>
</dbReference>
<dbReference type="PANTHER" id="PTHR22600">
    <property type="entry name" value="BETA-HEXOSAMINIDASE"/>
    <property type="match status" value="1"/>
</dbReference>
<proteinExistence type="inferred from homology"/>
<dbReference type="InterPro" id="IPR017853">
    <property type="entry name" value="GH"/>
</dbReference>
<evidence type="ECO:0000256" key="6">
    <source>
        <dbReference type="ARBA" id="ARBA00030512"/>
    </source>
</evidence>
<keyword evidence="11" id="KW-1185">Reference proteome</keyword>
<evidence type="ECO:0000256" key="5">
    <source>
        <dbReference type="ARBA" id="ARBA00023295"/>
    </source>
</evidence>
<dbReference type="InterPro" id="IPR015882">
    <property type="entry name" value="HEX_bac_N"/>
</dbReference>
<dbReference type="PRINTS" id="PR00738">
    <property type="entry name" value="GLHYDRLASE20"/>
</dbReference>
<feature type="domain" description="Glycoside hydrolase family 20 catalytic" evidence="8">
    <location>
        <begin position="253"/>
        <end position="593"/>
    </location>
</feature>
<dbReference type="InterPro" id="IPR025705">
    <property type="entry name" value="Beta_hexosaminidase_sua/sub"/>
</dbReference>
<dbReference type="InterPro" id="IPR029018">
    <property type="entry name" value="Hex-like_dom2"/>
</dbReference>
<evidence type="ECO:0000256" key="4">
    <source>
        <dbReference type="ARBA" id="ARBA00022801"/>
    </source>
</evidence>
<dbReference type="RefSeq" id="WP_301415724.1">
    <property type="nucleotide sequence ID" value="NZ_CP098023.1"/>
</dbReference>
<evidence type="ECO:0000256" key="3">
    <source>
        <dbReference type="ARBA" id="ARBA00012663"/>
    </source>
</evidence>
<sequence length="647" mass="70806">MPESDRAIGAELHLAEDGSDTQLLRISLAYAAKPLPRNWTLHLDLLHAVTAGPGTRLLRQVGSHVIIAPVVPQGSTLFIRMPAGSLQRLSDLPRGLYVAGDDGVTAVRVVAHDFLVPPHTAPVPPEKSPPAVTPVCPLIPVPRHFDRREGVLPLAGTFLVVSEAGSLGDLALRYLGQAHPLSTSARDLSEVTPLRLLLQECPLEAYRLTVGPKEVTFSASDAAGFFYGAVSLVQLLASGTHLPCCVIEDAPRYRHRGFMLDCARHFHSVEEIRKLLDAMASYKLNRFHWHLTDDEAWRLEIGAYPALTDIGAWRGHDEVLEPQFGSGPGRYGGYYSRQAVRDIVAHAAALNITVIPEIDIPGHSRAAIRSLPELLAETEDRSSYCSVQYYRDNVLNPGLPGTYTFLDTVLAEVCALFPGPWVHMGADEVPEGVWLGSPACKALMVQAGYRTARQLQGHLLSYAQQRLARSGRTLIGWEEAAEGCKLEQSAIICAWTEPASTARVRALGYPVIACPAPHTYHDLAWSSAVTEPGLHWAGTADLETCYRFEPDESAGDLLGVQAQLWSELLGSADRLEYMLFPRLLASAETAWSPASRKDWPDFYARVKLHQPLLEQRRIAFRPLQPCAVSADQGQTAQGRPQQQCAGQ</sequence>
<dbReference type="CDD" id="cd06563">
    <property type="entry name" value="GH20_chitobiase-like"/>
    <property type="match status" value="1"/>
</dbReference>
<protein>
    <recommendedName>
        <fullName evidence="3">beta-N-acetylhexosaminidase</fullName>
        <ecNumber evidence="3">3.2.1.52</ecNumber>
    </recommendedName>
    <alternativeName>
        <fullName evidence="6">Beta-N-acetylhexosaminidase</fullName>
    </alternativeName>
    <alternativeName>
        <fullName evidence="7">N-acetyl-beta-glucosaminidase</fullName>
    </alternativeName>
</protein>
<evidence type="ECO:0000256" key="7">
    <source>
        <dbReference type="ARBA" id="ARBA00033000"/>
    </source>
</evidence>
<dbReference type="PANTHER" id="PTHR22600:SF57">
    <property type="entry name" value="BETA-N-ACETYLHEXOSAMINIDASE"/>
    <property type="match status" value="1"/>
</dbReference>
<dbReference type="EC" id="3.2.1.52" evidence="3"/>
<dbReference type="InterPro" id="IPR015883">
    <property type="entry name" value="Glyco_hydro_20_cat"/>
</dbReference>
<accession>A0ABY9ECT5</accession>
<evidence type="ECO:0000313" key="11">
    <source>
        <dbReference type="Proteomes" id="UP001321520"/>
    </source>
</evidence>
<keyword evidence="4" id="KW-0378">Hydrolase</keyword>
<comment type="similarity">
    <text evidence="2">Belongs to the glycosyl hydrolase 20 family.</text>
</comment>
<dbReference type="Pfam" id="PF00728">
    <property type="entry name" value="Glyco_hydro_20"/>
    <property type="match status" value="1"/>
</dbReference>
<evidence type="ECO:0000259" key="8">
    <source>
        <dbReference type="Pfam" id="PF00728"/>
    </source>
</evidence>
<evidence type="ECO:0000256" key="2">
    <source>
        <dbReference type="ARBA" id="ARBA00006285"/>
    </source>
</evidence>
<dbReference type="Proteomes" id="UP001321520">
    <property type="component" value="Chromosome"/>
</dbReference>
<organism evidence="10 11">
    <name type="scientific">Microbulbifer spongiae</name>
    <dbReference type="NCBI Taxonomy" id="2944933"/>
    <lineage>
        <taxon>Bacteria</taxon>
        <taxon>Pseudomonadati</taxon>
        <taxon>Pseudomonadota</taxon>
        <taxon>Gammaproteobacteria</taxon>
        <taxon>Cellvibrionales</taxon>
        <taxon>Microbulbiferaceae</taxon>
        <taxon>Microbulbifer</taxon>
    </lineage>
</organism>
<reference evidence="10 11" key="1">
    <citation type="submission" date="2022-05" db="EMBL/GenBank/DDBJ databases">
        <title>Microbulbifer sp. nov., isolated from sponge.</title>
        <authorList>
            <person name="Gao L."/>
        </authorList>
    </citation>
    <scope>NUCLEOTIDE SEQUENCE [LARGE SCALE GENOMIC DNA]</scope>
    <source>
        <strain evidence="10 11">MI-G</strain>
    </source>
</reference>
<keyword evidence="5" id="KW-0326">Glycosidase</keyword>
<evidence type="ECO:0000256" key="1">
    <source>
        <dbReference type="ARBA" id="ARBA00001231"/>
    </source>
</evidence>
<evidence type="ECO:0000259" key="9">
    <source>
        <dbReference type="Pfam" id="PF02838"/>
    </source>
</evidence>
<gene>
    <name evidence="10" type="ORF">M8T91_00165</name>
</gene>
<name>A0ABY9ECT5_9GAMM</name>
<dbReference type="Gene3D" id="3.30.379.10">
    <property type="entry name" value="Chitobiase/beta-hexosaminidase domain 2-like"/>
    <property type="match status" value="1"/>
</dbReference>
<evidence type="ECO:0000313" key="10">
    <source>
        <dbReference type="EMBL" id="WKD49878.1"/>
    </source>
</evidence>
<comment type="catalytic activity">
    <reaction evidence="1">
        <text>Hydrolysis of terminal non-reducing N-acetyl-D-hexosamine residues in N-acetyl-beta-D-hexosaminides.</text>
        <dbReference type="EC" id="3.2.1.52"/>
    </reaction>
</comment>
<dbReference type="Pfam" id="PF02838">
    <property type="entry name" value="Glyco_hydro_20b"/>
    <property type="match status" value="1"/>
</dbReference>
<dbReference type="Gene3D" id="3.20.20.80">
    <property type="entry name" value="Glycosidases"/>
    <property type="match status" value="1"/>
</dbReference>
<dbReference type="EMBL" id="CP098023">
    <property type="protein sequence ID" value="WKD49878.1"/>
    <property type="molecule type" value="Genomic_DNA"/>
</dbReference>